<dbReference type="EMBL" id="FZNN01000024">
    <property type="protein sequence ID" value="SNR78137.1"/>
    <property type="molecule type" value="Genomic_DNA"/>
</dbReference>
<sequence>MWKLLAAFVASQALALPAAAATLAGDTVNVSLFASFSWGSYTRTVGPGEDGSVSSQYFDFNAGPDGDLFTIRSGGFYCGLNCGGDTVVWTLTDLDFVDGLPLTDFVIVQSFSDATASFTDDSVTISYTDTFLPAEVYFQGRFVTIPPSAVPLPASLPLALAGLAGFGMFRKKRR</sequence>
<keyword evidence="2" id="KW-0732">Signal</keyword>
<keyword evidence="1" id="KW-0812">Transmembrane</keyword>
<organism evidence="3 4">
    <name type="scientific">Puniceibacterium sediminis</name>
    <dbReference type="NCBI Taxonomy" id="1608407"/>
    <lineage>
        <taxon>Bacteria</taxon>
        <taxon>Pseudomonadati</taxon>
        <taxon>Pseudomonadota</taxon>
        <taxon>Alphaproteobacteria</taxon>
        <taxon>Rhodobacterales</taxon>
        <taxon>Paracoccaceae</taxon>
        <taxon>Puniceibacterium</taxon>
    </lineage>
</organism>
<reference evidence="3 4" key="1">
    <citation type="submission" date="2017-06" db="EMBL/GenBank/DDBJ databases">
        <authorList>
            <person name="Kim H.J."/>
            <person name="Triplett B.A."/>
        </authorList>
    </citation>
    <scope>NUCLEOTIDE SEQUENCE [LARGE SCALE GENOMIC DNA]</scope>
    <source>
        <strain evidence="3 4">DSM 29052</strain>
    </source>
</reference>
<accession>A0A238Z448</accession>
<evidence type="ECO:0000256" key="1">
    <source>
        <dbReference type="SAM" id="Phobius"/>
    </source>
</evidence>
<feature type="signal peptide" evidence="2">
    <location>
        <begin position="1"/>
        <end position="20"/>
    </location>
</feature>
<keyword evidence="4" id="KW-1185">Reference proteome</keyword>
<dbReference type="InterPro" id="IPR022472">
    <property type="entry name" value="VPLPA-CTERM"/>
</dbReference>
<dbReference type="RefSeq" id="WP_089273289.1">
    <property type="nucleotide sequence ID" value="NZ_FZNN01000024.1"/>
</dbReference>
<feature type="chain" id="PRO_5013144953" evidence="2">
    <location>
        <begin position="21"/>
        <end position="174"/>
    </location>
</feature>
<dbReference type="Proteomes" id="UP000198417">
    <property type="component" value="Unassembled WGS sequence"/>
</dbReference>
<evidence type="ECO:0000313" key="3">
    <source>
        <dbReference type="EMBL" id="SNR78137.1"/>
    </source>
</evidence>
<proteinExistence type="predicted"/>
<name>A0A238Z448_9RHOB</name>
<dbReference type="AlphaFoldDB" id="A0A238Z448"/>
<dbReference type="OrthoDB" id="7860308at2"/>
<dbReference type="NCBIfam" id="TIGR03370">
    <property type="entry name" value="VPLPA-CTERM"/>
    <property type="match status" value="1"/>
</dbReference>
<protein>
    <submittedName>
        <fullName evidence="3">VPLPA-CTERM protein sorting domain-containing protein</fullName>
    </submittedName>
</protein>
<gene>
    <name evidence="3" type="ORF">SAMN06265370_12411</name>
</gene>
<evidence type="ECO:0000313" key="4">
    <source>
        <dbReference type="Proteomes" id="UP000198417"/>
    </source>
</evidence>
<evidence type="ECO:0000256" key="2">
    <source>
        <dbReference type="SAM" id="SignalP"/>
    </source>
</evidence>
<keyword evidence="1" id="KW-0472">Membrane</keyword>
<keyword evidence="1" id="KW-1133">Transmembrane helix</keyword>
<feature type="transmembrane region" description="Helical" evidence="1">
    <location>
        <begin position="150"/>
        <end position="169"/>
    </location>
</feature>